<evidence type="ECO:0000313" key="1">
    <source>
        <dbReference type="EMBL" id="KAA0043593.1"/>
    </source>
</evidence>
<comment type="caution">
    <text evidence="2">The sequence shown here is derived from an EMBL/GenBank/DDBJ whole genome shotgun (WGS) entry which is preliminary data.</text>
</comment>
<evidence type="ECO:0000313" key="2">
    <source>
        <dbReference type="EMBL" id="TYK29767.1"/>
    </source>
</evidence>
<keyword evidence="2" id="KW-0695">RNA-directed DNA polymerase</keyword>
<dbReference type="EMBL" id="SSTE01015080">
    <property type="protein sequence ID" value="KAA0043593.1"/>
    <property type="molecule type" value="Genomic_DNA"/>
</dbReference>
<reference evidence="3 4" key="1">
    <citation type="submission" date="2019-08" db="EMBL/GenBank/DDBJ databases">
        <title>Draft genome sequences of two oriental melons (Cucumis melo L. var makuwa).</title>
        <authorList>
            <person name="Kwon S.-Y."/>
        </authorList>
    </citation>
    <scope>NUCLEOTIDE SEQUENCE [LARGE SCALE GENOMIC DNA]</scope>
    <source>
        <strain evidence="4">cv. Chang Bougi</strain>
        <strain evidence="3">cv. SW 3</strain>
        <tissue evidence="2">Leaf</tissue>
    </source>
</reference>
<dbReference type="OrthoDB" id="1939000at2759"/>
<organism evidence="2 4">
    <name type="scientific">Cucumis melo var. makuwa</name>
    <name type="common">Oriental melon</name>
    <dbReference type="NCBI Taxonomy" id="1194695"/>
    <lineage>
        <taxon>Eukaryota</taxon>
        <taxon>Viridiplantae</taxon>
        <taxon>Streptophyta</taxon>
        <taxon>Embryophyta</taxon>
        <taxon>Tracheophyta</taxon>
        <taxon>Spermatophyta</taxon>
        <taxon>Magnoliopsida</taxon>
        <taxon>eudicotyledons</taxon>
        <taxon>Gunneridae</taxon>
        <taxon>Pentapetalae</taxon>
        <taxon>rosids</taxon>
        <taxon>fabids</taxon>
        <taxon>Cucurbitales</taxon>
        <taxon>Cucurbitaceae</taxon>
        <taxon>Benincaseae</taxon>
        <taxon>Cucumis</taxon>
    </lineage>
</organism>
<keyword evidence="2" id="KW-0548">Nucleotidyltransferase</keyword>
<keyword evidence="2" id="KW-0808">Transferase</keyword>
<sequence>MLKLFIDLSNDFRTTIETIKVEMKEKVNLTTRVGNQTLNQAYSVSSKFKIPELKPFNGNRNAKELEIFIFDMKEYFKASGTNSEETKMILAPMCLMMQNSEFIARRKLQELKHTRTIIEYAKQFSDVMLDIRDMSEKDKVPHRIAECPHRGSLTALQASLQCYNNLEVETEMEREDAPQMGVLKILSAIQKKASYQKDAFEKGLMFVDAVINSKPAKSTMKVLNEYVDIMPPELPKSLPPRRGIDHKIELVPGTKPPTKNAYQMVPPELAEFWKQLDKLLAPNLSDLRKRLWHPYVVSEEERQNTPTV</sequence>
<proteinExistence type="predicted"/>
<gene>
    <name evidence="2" type="ORF">E5676_scaffold2208G00240</name>
    <name evidence="1" type="ORF">E6C27_scaffold320G00240</name>
</gene>
<dbReference type="Proteomes" id="UP000321393">
    <property type="component" value="Unassembled WGS sequence"/>
</dbReference>
<evidence type="ECO:0000313" key="4">
    <source>
        <dbReference type="Proteomes" id="UP000321947"/>
    </source>
</evidence>
<evidence type="ECO:0000313" key="3">
    <source>
        <dbReference type="Proteomes" id="UP000321393"/>
    </source>
</evidence>
<dbReference type="EMBL" id="SSTD01001329">
    <property type="protein sequence ID" value="TYK29767.1"/>
    <property type="molecule type" value="Genomic_DNA"/>
</dbReference>
<dbReference type="InterPro" id="IPR043502">
    <property type="entry name" value="DNA/RNA_pol_sf"/>
</dbReference>
<name>A0A5D3E0Z4_CUCMM</name>
<dbReference type="SUPFAM" id="SSF56672">
    <property type="entry name" value="DNA/RNA polymerases"/>
    <property type="match status" value="1"/>
</dbReference>
<dbReference type="AlphaFoldDB" id="A0A5D3E0Z4"/>
<accession>A0A5D3E0Z4</accession>
<protein>
    <submittedName>
        <fullName evidence="2">RNA-directed DNA polymerase-like protein</fullName>
    </submittedName>
</protein>
<dbReference type="Proteomes" id="UP000321947">
    <property type="component" value="Unassembled WGS sequence"/>
</dbReference>
<dbReference type="GO" id="GO:0003964">
    <property type="term" value="F:RNA-directed DNA polymerase activity"/>
    <property type="evidence" value="ECO:0007669"/>
    <property type="project" value="UniProtKB-KW"/>
</dbReference>